<accession>A0A2S6FUH8</accession>
<evidence type="ECO:0000313" key="1">
    <source>
        <dbReference type="EMBL" id="PPK43905.1"/>
    </source>
</evidence>
<dbReference type="GeneID" id="75091826"/>
<gene>
    <name evidence="1" type="ORF">BD821_12620</name>
</gene>
<dbReference type="AlphaFoldDB" id="A0A2S6FUH8"/>
<reference evidence="1 2" key="1">
    <citation type="submission" date="2018-02" db="EMBL/GenBank/DDBJ databases">
        <title>Genomic Encyclopedia of Archaeal and Bacterial Type Strains, Phase II (KMG-II): from individual species to whole genera.</title>
        <authorList>
            <person name="Goeker M."/>
        </authorList>
    </citation>
    <scope>NUCLEOTIDE SEQUENCE [LARGE SCALE GENOMIC DNA]</scope>
    <source>
        <strain evidence="1 2">DSM 15099</strain>
    </source>
</reference>
<name>A0A2S6FUH8_9CLOT</name>
<dbReference type="Proteomes" id="UP000239863">
    <property type="component" value="Unassembled WGS sequence"/>
</dbReference>
<evidence type="ECO:0000313" key="2">
    <source>
        <dbReference type="Proteomes" id="UP000239863"/>
    </source>
</evidence>
<dbReference type="STRING" id="37659.GCA_000703125_01135"/>
<sequence length="52" mass="5872">MIENNCKVCPEYLNNNCEGGALDCMCLKCPRNLGKCMITKYCTETESILTFD</sequence>
<proteinExistence type="predicted"/>
<dbReference type="EMBL" id="PTIS01000026">
    <property type="protein sequence ID" value="PPK43905.1"/>
    <property type="molecule type" value="Genomic_DNA"/>
</dbReference>
<protein>
    <submittedName>
        <fullName evidence="1">Uncharacterized protein</fullName>
    </submittedName>
</protein>
<dbReference type="RefSeq" id="WP_029451860.1">
    <property type="nucleotide sequence ID" value="NZ_PTIS01000026.1"/>
</dbReference>
<organism evidence="1 2">
    <name type="scientific">Clostridium algidicarnis DSM 15099</name>
    <dbReference type="NCBI Taxonomy" id="1121295"/>
    <lineage>
        <taxon>Bacteria</taxon>
        <taxon>Bacillati</taxon>
        <taxon>Bacillota</taxon>
        <taxon>Clostridia</taxon>
        <taxon>Eubacteriales</taxon>
        <taxon>Clostridiaceae</taxon>
        <taxon>Clostridium</taxon>
    </lineage>
</organism>
<comment type="caution">
    <text evidence="1">The sequence shown here is derived from an EMBL/GenBank/DDBJ whole genome shotgun (WGS) entry which is preliminary data.</text>
</comment>